<protein>
    <recommendedName>
        <fullName evidence="3">Nucleotide-diphospho-sugar transferase domain-containing protein</fullName>
    </recommendedName>
</protein>
<accession>A0ABU5S140</accession>
<evidence type="ECO:0000313" key="2">
    <source>
        <dbReference type="Proteomes" id="UP001303899"/>
    </source>
</evidence>
<sequence>MNILYLVFGEEQENHIQTYFSICSFLSQMSETDRIYVLTDAPRYYERVASRVNIVEVSKGLLDEWEGPKRFWGRVKIKAIEYICSIHPKEVVVYLDADTFLYANINLLKADLAHSMLHQYEGKLSIMKSKSEKLLWKQVGGMSFGGIVMQPEHCIWNTGVMVLSAEKGYDIVKMALLICDSMLQANVTKKLIEKISISVAISEFGEAKPSNFCIGHYCDNKLEWNEIIRKFVVESFLGNRSLEEDITLIQQWDFAKLAIEKRVPLAQIRLKKLIEKIFPAKIIQQIKKK</sequence>
<keyword evidence="2" id="KW-1185">Reference proteome</keyword>
<evidence type="ECO:0008006" key="3">
    <source>
        <dbReference type="Google" id="ProtNLM"/>
    </source>
</evidence>
<dbReference type="RefSeq" id="WP_323326188.1">
    <property type="nucleotide sequence ID" value="NZ_JAYGIL010000004.1"/>
</dbReference>
<dbReference type="InterPro" id="IPR029044">
    <property type="entry name" value="Nucleotide-diphossugar_trans"/>
</dbReference>
<proteinExistence type="predicted"/>
<gene>
    <name evidence="1" type="ORF">VB776_03760</name>
</gene>
<dbReference type="SUPFAM" id="SSF53448">
    <property type="entry name" value="Nucleotide-diphospho-sugar transferases"/>
    <property type="match status" value="1"/>
</dbReference>
<dbReference type="Proteomes" id="UP001303899">
    <property type="component" value="Unassembled WGS sequence"/>
</dbReference>
<organism evidence="1 2">
    <name type="scientific">Arcicella gelida</name>
    <dbReference type="NCBI Taxonomy" id="2984195"/>
    <lineage>
        <taxon>Bacteria</taxon>
        <taxon>Pseudomonadati</taxon>
        <taxon>Bacteroidota</taxon>
        <taxon>Cytophagia</taxon>
        <taxon>Cytophagales</taxon>
        <taxon>Flectobacillaceae</taxon>
        <taxon>Arcicella</taxon>
    </lineage>
</organism>
<name>A0ABU5S140_9BACT</name>
<reference evidence="1 2" key="1">
    <citation type="submission" date="2023-12" db="EMBL/GenBank/DDBJ databases">
        <title>Novel species of the genus Arcicella isolated from rivers.</title>
        <authorList>
            <person name="Lu H."/>
        </authorList>
    </citation>
    <scope>NUCLEOTIDE SEQUENCE [LARGE SCALE GENOMIC DNA]</scope>
    <source>
        <strain evidence="1 2">DC2W</strain>
    </source>
</reference>
<comment type="caution">
    <text evidence="1">The sequence shown here is derived from an EMBL/GenBank/DDBJ whole genome shotgun (WGS) entry which is preliminary data.</text>
</comment>
<evidence type="ECO:0000313" key="1">
    <source>
        <dbReference type="EMBL" id="MEA5402018.1"/>
    </source>
</evidence>
<dbReference type="EMBL" id="JAYGIL010000004">
    <property type="protein sequence ID" value="MEA5402018.1"/>
    <property type="molecule type" value="Genomic_DNA"/>
</dbReference>